<organism evidence="2 3">
    <name type="scientific">Ophiocordyceps polyrhachis-furcata BCC 54312</name>
    <dbReference type="NCBI Taxonomy" id="1330021"/>
    <lineage>
        <taxon>Eukaryota</taxon>
        <taxon>Fungi</taxon>
        <taxon>Dikarya</taxon>
        <taxon>Ascomycota</taxon>
        <taxon>Pezizomycotina</taxon>
        <taxon>Sordariomycetes</taxon>
        <taxon>Hypocreomycetidae</taxon>
        <taxon>Hypocreales</taxon>
        <taxon>Ophiocordycipitaceae</taxon>
        <taxon>Ophiocordyceps</taxon>
    </lineage>
</organism>
<proteinExistence type="predicted"/>
<evidence type="ECO:0000313" key="2">
    <source>
        <dbReference type="EMBL" id="RCI13099.1"/>
    </source>
</evidence>
<protein>
    <submittedName>
        <fullName evidence="2">Uncharacterized protein</fullName>
    </submittedName>
</protein>
<dbReference type="EMBL" id="LKCN02000007">
    <property type="protein sequence ID" value="RCI13099.1"/>
    <property type="molecule type" value="Genomic_DNA"/>
</dbReference>
<feature type="compositionally biased region" description="Pro residues" evidence="1">
    <location>
        <begin position="7"/>
        <end position="17"/>
    </location>
</feature>
<dbReference type="Proteomes" id="UP000253664">
    <property type="component" value="Unassembled WGS sequence"/>
</dbReference>
<reference evidence="2 3" key="1">
    <citation type="journal article" date="2015" name="BMC Genomics">
        <title>Insights from the genome of Ophiocordyceps polyrhachis-furcata to pathogenicity and host specificity in insect fungi.</title>
        <authorList>
            <person name="Wichadakul D."/>
            <person name="Kobmoo N."/>
            <person name="Ingsriswang S."/>
            <person name="Tangphatsornruang S."/>
            <person name="Chantasingh D."/>
            <person name="Luangsa-ard J.J."/>
            <person name="Eurwilaichitr L."/>
        </authorList>
    </citation>
    <scope>NUCLEOTIDE SEQUENCE [LARGE SCALE GENOMIC DNA]</scope>
    <source>
        <strain evidence="2 3">BCC 54312</strain>
    </source>
</reference>
<dbReference type="AlphaFoldDB" id="A0A367LF95"/>
<accession>A0A367LF95</accession>
<keyword evidence="3" id="KW-1185">Reference proteome</keyword>
<gene>
    <name evidence="2" type="ORF">L249_0221</name>
</gene>
<feature type="region of interest" description="Disordered" evidence="1">
    <location>
        <begin position="1"/>
        <end position="24"/>
    </location>
</feature>
<comment type="caution">
    <text evidence="2">The sequence shown here is derived from an EMBL/GenBank/DDBJ whole genome shotgun (WGS) entry which is preliminary data.</text>
</comment>
<name>A0A367LF95_9HYPO</name>
<sequence length="233" mass="25710">MQGTEPPLLPPPPPPLARQPSALKEPFPGAVPYWHSGCAHYDTSRFPSPPYFPSRDGGGGMMSDVLSGCICSFRLGEKKEEKGGSEAFFPPFSPAQASLMTAAFIKYPQVQVVDAGSLSRTRSQKCLGIHSTPLRLSLRNGAFTTSLEEEGRGKMDETRTLTSIEYVPGLSLSAIFDWDYPYRLLMRQYHLITVGEKRAQTASLFKTRHARLSAGIGFYRLRLLAVSFCLSFP</sequence>
<evidence type="ECO:0000313" key="3">
    <source>
        <dbReference type="Proteomes" id="UP000253664"/>
    </source>
</evidence>
<evidence type="ECO:0000256" key="1">
    <source>
        <dbReference type="SAM" id="MobiDB-lite"/>
    </source>
</evidence>